<accession>A0A225DX92</accession>
<sequence length="327" mass="35636">MTLVLVRKLLRDVRWGLFAVCLLLFVFSAFWVKIAQRVTTEIAPFFNGVAAVSKINPKLFDEVIFKGPGKVSQAVLGGAEIRFDRPDDFLSVELLHPVVVIVTALWAVSRSSGAVAGEIDRGTMELLLSQPIPRNRLILAHLIVDAVTIPALVLSIVAGTQLGLALIGPFEVDYSVLQKLDLPPMVRLPAGPPVLEVHAARQWYAVVNLAALVFALSGTTMLVSALGRNRWRAVAAAGLIVIGMFVANVIGQLWDSAAFVRPVTVFYYYQPQKIWLKENWTVDLGEAWAGGSPMVEIPVMPVLIGVGAIGYLLALRVFDRRDLPAPL</sequence>
<feature type="transmembrane region" description="Helical" evidence="1">
    <location>
        <begin position="12"/>
        <end position="32"/>
    </location>
</feature>
<name>A0A225DX92_9BACT</name>
<dbReference type="PANTHER" id="PTHR37305:SF1">
    <property type="entry name" value="MEMBRANE PROTEIN"/>
    <property type="match status" value="1"/>
</dbReference>
<reference evidence="3" key="1">
    <citation type="submission" date="2017-06" db="EMBL/GenBank/DDBJ databases">
        <title>Genome analysis of Fimbriiglobus ruber SP5, the first member of the order Planctomycetales with confirmed chitinolytic capability.</title>
        <authorList>
            <person name="Ravin N.V."/>
            <person name="Rakitin A.L."/>
            <person name="Ivanova A.A."/>
            <person name="Beletsky A.V."/>
            <person name="Kulichevskaya I.S."/>
            <person name="Mardanov A.V."/>
            <person name="Dedysh S.N."/>
        </authorList>
    </citation>
    <scope>NUCLEOTIDE SEQUENCE [LARGE SCALE GENOMIC DNA]</scope>
    <source>
        <strain evidence="3">SP5</strain>
    </source>
</reference>
<dbReference type="GO" id="GO:0140359">
    <property type="term" value="F:ABC-type transporter activity"/>
    <property type="evidence" value="ECO:0007669"/>
    <property type="project" value="InterPro"/>
</dbReference>
<dbReference type="Pfam" id="PF12679">
    <property type="entry name" value="ABC2_membrane_2"/>
    <property type="match status" value="1"/>
</dbReference>
<evidence type="ECO:0000313" key="3">
    <source>
        <dbReference type="Proteomes" id="UP000214646"/>
    </source>
</evidence>
<keyword evidence="1" id="KW-1133">Transmembrane helix</keyword>
<dbReference type="RefSeq" id="WP_143393292.1">
    <property type="nucleotide sequence ID" value="NZ_NIDE01000005.1"/>
</dbReference>
<dbReference type="EMBL" id="NIDE01000005">
    <property type="protein sequence ID" value="OWK42316.1"/>
    <property type="molecule type" value="Genomic_DNA"/>
</dbReference>
<gene>
    <name evidence="2" type="ORF">FRUB_04394</name>
</gene>
<protein>
    <submittedName>
        <fullName evidence="2">Putative transmembrane protein</fullName>
    </submittedName>
</protein>
<evidence type="ECO:0000256" key="1">
    <source>
        <dbReference type="SAM" id="Phobius"/>
    </source>
</evidence>
<dbReference type="AlphaFoldDB" id="A0A225DX92"/>
<proteinExistence type="predicted"/>
<feature type="transmembrane region" description="Helical" evidence="1">
    <location>
        <begin position="297"/>
        <end position="318"/>
    </location>
</feature>
<evidence type="ECO:0000313" key="2">
    <source>
        <dbReference type="EMBL" id="OWK42316.1"/>
    </source>
</evidence>
<dbReference type="Proteomes" id="UP000214646">
    <property type="component" value="Unassembled WGS sequence"/>
</dbReference>
<feature type="transmembrane region" description="Helical" evidence="1">
    <location>
        <begin position="233"/>
        <end position="254"/>
    </location>
</feature>
<dbReference type="PANTHER" id="PTHR37305">
    <property type="entry name" value="INTEGRAL MEMBRANE PROTEIN-RELATED"/>
    <property type="match status" value="1"/>
</dbReference>
<organism evidence="2 3">
    <name type="scientific">Fimbriiglobus ruber</name>
    <dbReference type="NCBI Taxonomy" id="1908690"/>
    <lineage>
        <taxon>Bacteria</taxon>
        <taxon>Pseudomonadati</taxon>
        <taxon>Planctomycetota</taxon>
        <taxon>Planctomycetia</taxon>
        <taxon>Gemmatales</taxon>
        <taxon>Gemmataceae</taxon>
        <taxon>Fimbriiglobus</taxon>
    </lineage>
</organism>
<dbReference type="OrthoDB" id="264634at2"/>
<comment type="caution">
    <text evidence="2">The sequence shown here is derived from an EMBL/GenBank/DDBJ whole genome shotgun (WGS) entry which is preliminary data.</text>
</comment>
<keyword evidence="3" id="KW-1185">Reference proteome</keyword>
<dbReference type="GO" id="GO:0005886">
    <property type="term" value="C:plasma membrane"/>
    <property type="evidence" value="ECO:0007669"/>
    <property type="project" value="UniProtKB-SubCell"/>
</dbReference>
<keyword evidence="1 2" id="KW-0812">Transmembrane</keyword>
<keyword evidence="1" id="KW-0472">Membrane</keyword>
<feature type="transmembrane region" description="Helical" evidence="1">
    <location>
        <begin position="137"/>
        <end position="167"/>
    </location>
</feature>
<feature type="transmembrane region" description="Helical" evidence="1">
    <location>
        <begin position="203"/>
        <end position="226"/>
    </location>
</feature>